<dbReference type="GO" id="GO:0005351">
    <property type="term" value="F:carbohydrate:proton symporter activity"/>
    <property type="evidence" value="ECO:0007669"/>
    <property type="project" value="TreeGrafter"/>
</dbReference>
<keyword evidence="4 9" id="KW-0812">Transmembrane</keyword>
<comment type="caution">
    <text evidence="11">The sequence shown here is derived from an EMBL/GenBank/DDBJ whole genome shotgun (WGS) entry which is preliminary data.</text>
</comment>
<evidence type="ECO:0000313" key="12">
    <source>
        <dbReference type="Proteomes" id="UP001163105"/>
    </source>
</evidence>
<feature type="transmembrane region" description="Helical" evidence="9">
    <location>
        <begin position="304"/>
        <end position="326"/>
    </location>
</feature>
<evidence type="ECO:0000256" key="5">
    <source>
        <dbReference type="ARBA" id="ARBA00022989"/>
    </source>
</evidence>
<dbReference type="Pfam" id="PF00083">
    <property type="entry name" value="Sugar_tr"/>
    <property type="match status" value="1"/>
</dbReference>
<dbReference type="InterPro" id="IPR020846">
    <property type="entry name" value="MFS_dom"/>
</dbReference>
<feature type="transmembrane region" description="Helical" evidence="9">
    <location>
        <begin position="470"/>
        <end position="489"/>
    </location>
</feature>
<evidence type="ECO:0000256" key="2">
    <source>
        <dbReference type="ARBA" id="ARBA00010992"/>
    </source>
</evidence>
<dbReference type="InterPro" id="IPR050360">
    <property type="entry name" value="MFS_Sugar_Transporters"/>
</dbReference>
<accession>A0AB34FXL4</accession>
<keyword evidence="3 7" id="KW-0813">Transport</keyword>
<dbReference type="Gene3D" id="1.20.1250.20">
    <property type="entry name" value="MFS general substrate transporter like domains"/>
    <property type="match status" value="1"/>
</dbReference>
<dbReference type="Proteomes" id="UP001163105">
    <property type="component" value="Unassembled WGS sequence"/>
</dbReference>
<feature type="transmembrane region" description="Helical" evidence="9">
    <location>
        <begin position="440"/>
        <end position="458"/>
    </location>
</feature>
<evidence type="ECO:0000256" key="6">
    <source>
        <dbReference type="ARBA" id="ARBA00023136"/>
    </source>
</evidence>
<dbReference type="InterPro" id="IPR036259">
    <property type="entry name" value="MFS_trans_sf"/>
</dbReference>
<evidence type="ECO:0000256" key="8">
    <source>
        <dbReference type="SAM" id="MobiDB-lite"/>
    </source>
</evidence>
<feature type="transmembrane region" description="Helical" evidence="9">
    <location>
        <begin position="371"/>
        <end position="389"/>
    </location>
</feature>
<feature type="domain" description="Major facilitator superfamily (MFS) profile" evidence="10">
    <location>
        <begin position="43"/>
        <end position="493"/>
    </location>
</feature>
<keyword evidence="12" id="KW-1185">Reference proteome</keyword>
<evidence type="ECO:0000256" key="3">
    <source>
        <dbReference type="ARBA" id="ARBA00022448"/>
    </source>
</evidence>
<keyword evidence="11" id="KW-0762">Sugar transport</keyword>
<feature type="transmembrane region" description="Helical" evidence="9">
    <location>
        <begin position="212"/>
        <end position="235"/>
    </location>
</feature>
<dbReference type="InterPro" id="IPR005828">
    <property type="entry name" value="MFS_sugar_transport-like"/>
</dbReference>
<name>A0AB34FXL4_9HYPO</name>
<comment type="similarity">
    <text evidence="2 7">Belongs to the major facilitator superfamily. Sugar transporter (TC 2.A.1.1) family.</text>
</comment>
<feature type="transmembrane region" description="Helical" evidence="9">
    <location>
        <begin position="183"/>
        <end position="206"/>
    </location>
</feature>
<feature type="compositionally biased region" description="Basic and acidic residues" evidence="8">
    <location>
        <begin position="520"/>
        <end position="529"/>
    </location>
</feature>
<dbReference type="FunFam" id="1.20.1250.20:FF:000117">
    <property type="entry name" value="MFS hexose transporter"/>
    <property type="match status" value="1"/>
</dbReference>
<keyword evidence="6 9" id="KW-0472">Membrane</keyword>
<evidence type="ECO:0000256" key="9">
    <source>
        <dbReference type="SAM" id="Phobius"/>
    </source>
</evidence>
<dbReference type="PANTHER" id="PTHR48022">
    <property type="entry name" value="PLASTIDIC GLUCOSE TRANSPORTER 4"/>
    <property type="match status" value="1"/>
</dbReference>
<dbReference type="NCBIfam" id="TIGR00879">
    <property type="entry name" value="SP"/>
    <property type="match status" value="1"/>
</dbReference>
<organism evidence="11 12">
    <name type="scientific">Purpureocillium lavendulum</name>
    <dbReference type="NCBI Taxonomy" id="1247861"/>
    <lineage>
        <taxon>Eukaryota</taxon>
        <taxon>Fungi</taxon>
        <taxon>Dikarya</taxon>
        <taxon>Ascomycota</taxon>
        <taxon>Pezizomycotina</taxon>
        <taxon>Sordariomycetes</taxon>
        <taxon>Hypocreomycetidae</taxon>
        <taxon>Hypocreales</taxon>
        <taxon>Ophiocordycipitaceae</taxon>
        <taxon>Purpureocillium</taxon>
    </lineage>
</organism>
<dbReference type="SUPFAM" id="SSF103473">
    <property type="entry name" value="MFS general substrate transporter"/>
    <property type="match status" value="1"/>
</dbReference>
<gene>
    <name evidence="11" type="ORF">O9K51_02237</name>
</gene>
<dbReference type="GO" id="GO:0016020">
    <property type="term" value="C:membrane"/>
    <property type="evidence" value="ECO:0007669"/>
    <property type="project" value="UniProtKB-SubCell"/>
</dbReference>
<dbReference type="EMBL" id="JAQHRD010000002">
    <property type="protein sequence ID" value="KAJ6443849.1"/>
    <property type="molecule type" value="Genomic_DNA"/>
</dbReference>
<proteinExistence type="inferred from homology"/>
<reference evidence="11" key="1">
    <citation type="submission" date="2023-01" db="EMBL/GenBank/DDBJ databases">
        <title>The growth and conidiation of Purpureocillium lavendulum are regulated by nitrogen source and histone H3K14 acetylation.</title>
        <authorList>
            <person name="Tang P."/>
            <person name="Han J."/>
            <person name="Zhang C."/>
            <person name="Tang P."/>
            <person name="Qi F."/>
            <person name="Zhang K."/>
            <person name="Liang L."/>
        </authorList>
    </citation>
    <scope>NUCLEOTIDE SEQUENCE</scope>
    <source>
        <strain evidence="11">YMF1.00683</strain>
    </source>
</reference>
<dbReference type="AlphaFoldDB" id="A0AB34FXL4"/>
<evidence type="ECO:0000256" key="1">
    <source>
        <dbReference type="ARBA" id="ARBA00004141"/>
    </source>
</evidence>
<feature type="region of interest" description="Disordered" evidence="8">
    <location>
        <begin position="520"/>
        <end position="543"/>
    </location>
</feature>
<feature type="transmembrane region" description="Helical" evidence="9">
    <location>
        <begin position="39"/>
        <end position="56"/>
    </location>
</feature>
<protein>
    <submittedName>
        <fullName evidence="11">MFS sugar transporter</fullName>
    </submittedName>
</protein>
<sequence length="543" mass="60920">MVAVHVGKQREENVAEPVLANLLADDRTPWYKKPNLRRLYFILFPACMGIEITSGFDSQIINTVQIVYTWNKYFGHPTGKIVDGKPQYAIEANLKGFLGSAYSLGAILSLPFVPYLNQRVGRRWTIMFGSCVSLIGAIIQGFANGVAMYVVARIILGFGIPFCIVAGSSLLGELGYPKERPILTSLFNSSYFIGQIIAASVGLGTVTITSDWAWRIPSLLQIAPAMIQIVTVMFLPESPRYLVSKDRYDDAVDILTKYHAEGDRNSVIVKAELAQIERAIKIELEESKQSWWDMFRTSGMRRRLFISAFLGLFTQWSGNTLISYYLSDLLNLVGITDGVTKSKINIGIACWGLVCGTALALTAPRFKRRPMYLTCACCLLCVYIAWTISMERFISTKAQSAAILTIFFIFAYSPAYNLGYNALTYTYLIELFPYMGRSRGLSWFQFYGRGAGFFATYVNPIGLERIAWKWLLVYCCWLAFELVFIYFFFPETAGRTLEELSFMFEDKSKANEVAAAAHKQLGEGDEKKPAVTHADIQETKSAA</sequence>
<evidence type="ECO:0000256" key="4">
    <source>
        <dbReference type="ARBA" id="ARBA00022692"/>
    </source>
</evidence>
<keyword evidence="5 9" id="KW-1133">Transmembrane helix</keyword>
<dbReference type="PANTHER" id="PTHR48022:SF29">
    <property type="entry name" value="SUGAR TRANSPORTER, PUTATIVE (AFU_ORTHOLOGUE AFUA_6G14500)-RELATED"/>
    <property type="match status" value="1"/>
</dbReference>
<evidence type="ECO:0000259" key="10">
    <source>
        <dbReference type="PROSITE" id="PS50850"/>
    </source>
</evidence>
<evidence type="ECO:0000313" key="11">
    <source>
        <dbReference type="EMBL" id="KAJ6443849.1"/>
    </source>
</evidence>
<dbReference type="PROSITE" id="PS50850">
    <property type="entry name" value="MFS"/>
    <property type="match status" value="1"/>
</dbReference>
<feature type="transmembrane region" description="Helical" evidence="9">
    <location>
        <begin position="149"/>
        <end position="171"/>
    </location>
</feature>
<evidence type="ECO:0000256" key="7">
    <source>
        <dbReference type="RuleBase" id="RU003346"/>
    </source>
</evidence>
<dbReference type="InterPro" id="IPR003663">
    <property type="entry name" value="Sugar/inositol_transpt"/>
</dbReference>
<feature type="transmembrane region" description="Helical" evidence="9">
    <location>
        <begin position="97"/>
        <end position="117"/>
    </location>
</feature>
<feature type="transmembrane region" description="Helical" evidence="9">
    <location>
        <begin position="401"/>
        <end position="419"/>
    </location>
</feature>
<feature type="transmembrane region" description="Helical" evidence="9">
    <location>
        <begin position="346"/>
        <end position="364"/>
    </location>
</feature>
<feature type="transmembrane region" description="Helical" evidence="9">
    <location>
        <begin position="124"/>
        <end position="143"/>
    </location>
</feature>
<comment type="subcellular location">
    <subcellularLocation>
        <location evidence="1">Membrane</location>
        <topology evidence="1">Multi-pass membrane protein</topology>
    </subcellularLocation>
</comment>